<evidence type="ECO:0000313" key="2">
    <source>
        <dbReference type="Proteomes" id="UP000178040"/>
    </source>
</evidence>
<reference evidence="1 2" key="1">
    <citation type="journal article" date="2016" name="Nat. Commun.">
        <title>Thousands of microbial genomes shed light on interconnected biogeochemical processes in an aquifer system.</title>
        <authorList>
            <person name="Anantharaman K."/>
            <person name="Brown C.T."/>
            <person name="Hug L.A."/>
            <person name="Sharon I."/>
            <person name="Castelle C.J."/>
            <person name="Probst A.J."/>
            <person name="Thomas B.C."/>
            <person name="Singh A."/>
            <person name="Wilkins M.J."/>
            <person name="Karaoz U."/>
            <person name="Brodie E.L."/>
            <person name="Williams K.H."/>
            <person name="Hubbard S.S."/>
            <person name="Banfield J.F."/>
        </authorList>
    </citation>
    <scope>NUCLEOTIDE SEQUENCE [LARGE SCALE GENOMIC DNA]</scope>
</reference>
<protein>
    <submittedName>
        <fullName evidence="1">Uncharacterized protein</fullName>
    </submittedName>
</protein>
<evidence type="ECO:0000313" key="1">
    <source>
        <dbReference type="EMBL" id="OGK43091.1"/>
    </source>
</evidence>
<dbReference type="AlphaFoldDB" id="A0A1F7IIA4"/>
<proteinExistence type="predicted"/>
<dbReference type="EMBL" id="MGAI01000059">
    <property type="protein sequence ID" value="OGK43091.1"/>
    <property type="molecule type" value="Genomic_DNA"/>
</dbReference>
<comment type="caution">
    <text evidence="1">The sequence shown here is derived from an EMBL/GenBank/DDBJ whole genome shotgun (WGS) entry which is preliminary data.</text>
</comment>
<organism evidence="1 2">
    <name type="scientific">Candidatus Roizmanbacteria bacterium RIFCSPLOWO2_01_FULL_37_16</name>
    <dbReference type="NCBI Taxonomy" id="1802058"/>
    <lineage>
        <taxon>Bacteria</taxon>
        <taxon>Candidatus Roizmaniibacteriota</taxon>
    </lineage>
</organism>
<dbReference type="Proteomes" id="UP000178040">
    <property type="component" value="Unassembled WGS sequence"/>
</dbReference>
<accession>A0A1F7IIA4</accession>
<sequence length="102" mass="12235">MELKVKILDIAMNLNRIGNWAADDFERQQKRIYLFLDQTSNYLNSIKQKEIPSKIKTIFKKFLNEYSFLEKEAKQGPKDRILWAEKMMTWGNILTHRSQLIK</sequence>
<gene>
    <name evidence="1" type="ORF">A3B40_02415</name>
</gene>
<name>A0A1F7IIA4_9BACT</name>